<dbReference type="AlphaFoldDB" id="A0A6N6MCT3"/>
<gene>
    <name evidence="1" type="ORF">F3059_04435</name>
</gene>
<keyword evidence="2" id="KW-1185">Reference proteome</keyword>
<name>A0A6N6MCT3_9FLAO</name>
<dbReference type="RefSeq" id="WP_151166887.1">
    <property type="nucleotide sequence ID" value="NZ_WACR01000003.1"/>
</dbReference>
<protein>
    <recommendedName>
        <fullName evidence="3">Outer membrane beta-barrel protein</fullName>
    </recommendedName>
</protein>
<accession>A0A6N6MCT3</accession>
<evidence type="ECO:0000313" key="2">
    <source>
        <dbReference type="Proteomes" id="UP000435357"/>
    </source>
</evidence>
<evidence type="ECO:0008006" key="3">
    <source>
        <dbReference type="Google" id="ProtNLM"/>
    </source>
</evidence>
<dbReference type="EMBL" id="WACR01000003">
    <property type="protein sequence ID" value="KAB1065208.1"/>
    <property type="molecule type" value="Genomic_DNA"/>
</dbReference>
<evidence type="ECO:0000313" key="1">
    <source>
        <dbReference type="EMBL" id="KAB1065208.1"/>
    </source>
</evidence>
<sequence length="249" mass="27747">MFKYLLILLFPAVAFGQYVPEDDINTDVAFEQPFYLSVRAGVSVPVEDYGRSSVSDSDPGFAQTGYYITGQFETYWKNGLGLFAGVRYNQNPFNESDFGKAVLSVNPGFELLSSQSDPIRDIMGEAGIAVRNRLSPDLFFVSSVGVGVFQNTYPGQRVRLENQQAEYIVQSSESQASSEYWTAGFDLHYEMSKSVMLVLNTAYVSGNAEHEEVPQRTTEVATGRQATTRYDIENKLRLFTGGVGIMFLF</sequence>
<proteinExistence type="predicted"/>
<comment type="caution">
    <text evidence="1">The sequence shown here is derived from an EMBL/GenBank/DDBJ whole genome shotgun (WGS) entry which is preliminary data.</text>
</comment>
<reference evidence="1 2" key="1">
    <citation type="submission" date="2019-09" db="EMBL/GenBank/DDBJ databases">
        <title>Genomes of Cryomorphaceae.</title>
        <authorList>
            <person name="Bowman J.P."/>
        </authorList>
    </citation>
    <scope>NUCLEOTIDE SEQUENCE [LARGE SCALE GENOMIC DNA]</scope>
    <source>
        <strain evidence="1 2">KCTC 52047</strain>
    </source>
</reference>
<dbReference type="Proteomes" id="UP000435357">
    <property type="component" value="Unassembled WGS sequence"/>
</dbReference>
<organism evidence="1 2">
    <name type="scientific">Salibacter halophilus</name>
    <dbReference type="NCBI Taxonomy" id="1803916"/>
    <lineage>
        <taxon>Bacteria</taxon>
        <taxon>Pseudomonadati</taxon>
        <taxon>Bacteroidota</taxon>
        <taxon>Flavobacteriia</taxon>
        <taxon>Flavobacteriales</taxon>
        <taxon>Salibacteraceae</taxon>
        <taxon>Salibacter</taxon>
    </lineage>
</organism>